<dbReference type="Gene3D" id="3.20.20.140">
    <property type="entry name" value="Metal-dependent hydrolases"/>
    <property type="match status" value="1"/>
</dbReference>
<protein>
    <submittedName>
        <fullName evidence="2">Renal dipeptidase family protein</fullName>
    </submittedName>
</protein>
<feature type="region of interest" description="Disordered" evidence="1">
    <location>
        <begin position="1"/>
        <end position="30"/>
    </location>
</feature>
<evidence type="ECO:0000313" key="3">
    <source>
        <dbReference type="Proteomes" id="UP000005466"/>
    </source>
</evidence>
<dbReference type="AlphaFoldDB" id="F3CCK4"/>
<evidence type="ECO:0000256" key="1">
    <source>
        <dbReference type="SAM" id="MobiDB-lite"/>
    </source>
</evidence>
<dbReference type="HOGENOM" id="CLU_2325770_0_0_6"/>
<name>F3CCK4_PSESG</name>
<proteinExistence type="predicted"/>
<feature type="non-terminal residue" evidence="2">
    <location>
        <position position="99"/>
    </location>
</feature>
<sequence>MSHLDAFGKPPVVFAPGSRDPPAYADPISADQPIRRAGIKKGDSLMSPAELHADSIVIDGLIIAKWNRELFEDMRKGGLTMANCTVSVWEGFQSPINSI</sequence>
<dbReference type="EMBL" id="ADWY01001449">
    <property type="protein sequence ID" value="EGH16996.1"/>
    <property type="molecule type" value="Genomic_DNA"/>
</dbReference>
<gene>
    <name evidence="2" type="ORF">Pgy4_28660</name>
</gene>
<organism evidence="2 3">
    <name type="scientific">Pseudomonas savastanoi pv. glycinea str. race 4</name>
    <dbReference type="NCBI Taxonomy" id="875330"/>
    <lineage>
        <taxon>Bacteria</taxon>
        <taxon>Pseudomonadati</taxon>
        <taxon>Pseudomonadota</taxon>
        <taxon>Gammaproteobacteria</taxon>
        <taxon>Pseudomonadales</taxon>
        <taxon>Pseudomonadaceae</taxon>
        <taxon>Pseudomonas</taxon>
    </lineage>
</organism>
<accession>F3CCK4</accession>
<reference evidence="2 3" key="1">
    <citation type="journal article" date="2011" name="PLoS Pathog.">
        <title>Dynamic evolution of pathogenicity revealed by sequencing and comparative genomics of 19 Pseudomonas syringae isolates.</title>
        <authorList>
            <person name="Baltrus D.A."/>
            <person name="Nishimura M.T."/>
            <person name="Romanchuk A."/>
            <person name="Chang J.H."/>
            <person name="Mukhtar M.S."/>
            <person name="Cherkis K."/>
            <person name="Roach J."/>
            <person name="Grant S.R."/>
            <person name="Jones C.D."/>
            <person name="Dangl J.L."/>
        </authorList>
    </citation>
    <scope>NUCLEOTIDE SEQUENCE [LARGE SCALE GENOMIC DNA]</scope>
    <source>
        <strain evidence="3">race 4</strain>
    </source>
</reference>
<evidence type="ECO:0000313" key="2">
    <source>
        <dbReference type="EMBL" id="EGH16996.1"/>
    </source>
</evidence>
<comment type="caution">
    <text evidence="2">The sequence shown here is derived from an EMBL/GenBank/DDBJ whole genome shotgun (WGS) entry which is preliminary data.</text>
</comment>
<dbReference type="Proteomes" id="UP000005466">
    <property type="component" value="Unassembled WGS sequence"/>
</dbReference>